<dbReference type="InterPro" id="IPR001492">
    <property type="entry name" value="Flagellin"/>
</dbReference>
<evidence type="ECO:0000256" key="5">
    <source>
        <dbReference type="ARBA" id="ARBA00023143"/>
    </source>
</evidence>
<dbReference type="STRING" id="197479.BFW38_12200"/>
<dbReference type="GO" id="GO:0009424">
    <property type="term" value="C:bacterial-type flagellum hook"/>
    <property type="evidence" value="ECO:0007669"/>
    <property type="project" value="InterPro"/>
</dbReference>
<comment type="caution">
    <text evidence="8">The sequence shown here is derived from an EMBL/GenBank/DDBJ whole genome shotgun (WGS) entry which is preliminary data.</text>
</comment>
<dbReference type="InterPro" id="IPR001029">
    <property type="entry name" value="Flagellin_N"/>
</dbReference>
<evidence type="ECO:0000256" key="2">
    <source>
        <dbReference type="ARBA" id="ARBA00004613"/>
    </source>
</evidence>
<dbReference type="GO" id="GO:0005576">
    <property type="term" value="C:extracellular region"/>
    <property type="evidence" value="ECO:0007669"/>
    <property type="project" value="UniProtKB-SubCell"/>
</dbReference>
<dbReference type="EMBL" id="MDTQ01000001">
    <property type="protein sequence ID" value="ODC04175.1"/>
    <property type="molecule type" value="Genomic_DNA"/>
</dbReference>
<proteinExistence type="inferred from homology"/>
<feature type="domain" description="Flagellin C-terminal" evidence="7">
    <location>
        <begin position="225"/>
        <end position="306"/>
    </location>
</feature>
<evidence type="ECO:0000259" key="7">
    <source>
        <dbReference type="Pfam" id="PF00700"/>
    </source>
</evidence>
<accession>A0A1E2VBY1</accession>
<keyword evidence="9" id="KW-1185">Reference proteome</keyword>
<dbReference type="InterPro" id="IPR046358">
    <property type="entry name" value="Flagellin_C"/>
</dbReference>
<reference evidence="8 9" key="1">
    <citation type="submission" date="2016-08" db="EMBL/GenBank/DDBJ databases">
        <authorList>
            <person name="Seilhamer J.J."/>
        </authorList>
    </citation>
    <scope>NUCLEOTIDE SEQUENCE [LARGE SCALE GENOMIC DNA]</scope>
    <source>
        <strain evidence="8 9">PH27A</strain>
    </source>
</reference>
<evidence type="ECO:0000256" key="4">
    <source>
        <dbReference type="ARBA" id="ARBA00022525"/>
    </source>
</evidence>
<feature type="domain" description="Flagellin N-terminal" evidence="6">
    <location>
        <begin position="5"/>
        <end position="133"/>
    </location>
</feature>
<evidence type="ECO:0000313" key="9">
    <source>
        <dbReference type="Proteomes" id="UP000094291"/>
    </source>
</evidence>
<dbReference type="Proteomes" id="UP000094291">
    <property type="component" value="Unassembled WGS sequence"/>
</dbReference>
<dbReference type="Gene3D" id="1.20.1330.10">
    <property type="entry name" value="f41 fragment of flagellin, N-terminal domain"/>
    <property type="match status" value="1"/>
</dbReference>
<name>A0A1E2VBY1_9GAMM</name>
<keyword evidence="8" id="KW-0282">Flagellum</keyword>
<dbReference type="NCBIfam" id="TIGR02550">
    <property type="entry name" value="flagell_flgL"/>
    <property type="match status" value="1"/>
</dbReference>
<evidence type="ECO:0000256" key="3">
    <source>
        <dbReference type="ARBA" id="ARBA00005709"/>
    </source>
</evidence>
<dbReference type="GO" id="GO:0005198">
    <property type="term" value="F:structural molecule activity"/>
    <property type="evidence" value="ECO:0007669"/>
    <property type="project" value="InterPro"/>
</dbReference>
<comment type="similarity">
    <text evidence="3">Belongs to the bacterial flagellin family.</text>
</comment>
<keyword evidence="8" id="KW-0966">Cell projection</keyword>
<dbReference type="Pfam" id="PF00669">
    <property type="entry name" value="Flagellin_N"/>
    <property type="match status" value="1"/>
</dbReference>
<dbReference type="SUPFAM" id="SSF64518">
    <property type="entry name" value="Phase 1 flagellin"/>
    <property type="match status" value="1"/>
</dbReference>
<protein>
    <submittedName>
        <fullName evidence="8">Flagellar hook-associated protein 3</fullName>
    </submittedName>
</protein>
<dbReference type="PANTHER" id="PTHR42792">
    <property type="entry name" value="FLAGELLIN"/>
    <property type="match status" value="1"/>
</dbReference>
<organism evidence="8 9">
    <name type="scientific">Terasakiispira papahanaumokuakeensis</name>
    <dbReference type="NCBI Taxonomy" id="197479"/>
    <lineage>
        <taxon>Bacteria</taxon>
        <taxon>Pseudomonadati</taxon>
        <taxon>Pseudomonadota</taxon>
        <taxon>Gammaproteobacteria</taxon>
        <taxon>Oceanospirillales</taxon>
        <taxon>Terasakiispira</taxon>
    </lineage>
</organism>
<keyword evidence="4" id="KW-0964">Secreted</keyword>
<evidence type="ECO:0000256" key="1">
    <source>
        <dbReference type="ARBA" id="ARBA00004365"/>
    </source>
</evidence>
<gene>
    <name evidence="8" type="ORF">BFW38_12200</name>
</gene>
<dbReference type="AlphaFoldDB" id="A0A1E2VBY1"/>
<keyword evidence="8" id="KW-0969">Cilium</keyword>
<dbReference type="InterPro" id="IPR013384">
    <property type="entry name" value="Flagell_FlgL"/>
</dbReference>
<sequence>MFYSSRDNMLSTYSKMNSTYDQLSSGKRVLTPADDPVASAQSLNTKTRQSIVEQYNRNADYADKNLDLTESVLDQTGDVLNRLKELAIQLGSDQYSDDQIKAAGVEAKELLNQLQGLVNTQNETDEYIFAGSQGDQKAYSGLSFQGDDIERELQVSDDVFTPANVTGAKAFENLKDEAGNLLEFRDDSGNLLPSNMMGAVKQLVDATGNGTNQVVDKEMIRKSIDDIDVAFDQALQARSEVGARQSTISSLKSSNEDFVSFAKKSISNLEDLDYAEAISQFKVQQMSLQASQQAFGQIQGLSLFNYV</sequence>
<dbReference type="GO" id="GO:0071973">
    <property type="term" value="P:bacterial-type flagellum-dependent cell motility"/>
    <property type="evidence" value="ECO:0007669"/>
    <property type="project" value="InterPro"/>
</dbReference>
<evidence type="ECO:0000259" key="6">
    <source>
        <dbReference type="Pfam" id="PF00669"/>
    </source>
</evidence>
<keyword evidence="5" id="KW-0975">Bacterial flagellum</keyword>
<evidence type="ECO:0000313" key="8">
    <source>
        <dbReference type="EMBL" id="ODC04175.1"/>
    </source>
</evidence>
<dbReference type="Pfam" id="PF00700">
    <property type="entry name" value="Flagellin_C"/>
    <property type="match status" value="1"/>
</dbReference>
<dbReference type="PANTHER" id="PTHR42792:SF1">
    <property type="entry name" value="FLAGELLAR HOOK-ASSOCIATED PROTEIN 3"/>
    <property type="match status" value="1"/>
</dbReference>
<comment type="subcellular location">
    <subcellularLocation>
        <location evidence="1">Bacterial flagellum</location>
    </subcellularLocation>
    <subcellularLocation>
        <location evidence="2">Secreted</location>
    </subcellularLocation>
</comment>